<reference evidence="3" key="2">
    <citation type="submission" date="2015-01" db="EMBL/GenBank/DDBJ databases">
        <title>Evolutionary Origins and Diversification of the Mycorrhizal Mutualists.</title>
        <authorList>
            <consortium name="DOE Joint Genome Institute"/>
            <consortium name="Mycorrhizal Genomics Consortium"/>
            <person name="Kohler A."/>
            <person name="Kuo A."/>
            <person name="Nagy L.G."/>
            <person name="Floudas D."/>
            <person name="Copeland A."/>
            <person name="Barry K.W."/>
            <person name="Cichocki N."/>
            <person name="Veneault-Fourrey C."/>
            <person name="LaButti K."/>
            <person name="Lindquist E.A."/>
            <person name="Lipzen A."/>
            <person name="Lundell T."/>
            <person name="Morin E."/>
            <person name="Murat C."/>
            <person name="Riley R."/>
            <person name="Ohm R."/>
            <person name="Sun H."/>
            <person name="Tunlid A."/>
            <person name="Henrissat B."/>
            <person name="Grigoriev I.V."/>
            <person name="Hibbett D.S."/>
            <person name="Martin F."/>
        </authorList>
    </citation>
    <scope>NUCLEOTIDE SEQUENCE [LARGE SCALE GENOMIC DNA]</scope>
    <source>
        <strain evidence="3">Ve08.2h10</strain>
    </source>
</reference>
<evidence type="ECO:0000313" key="2">
    <source>
        <dbReference type="EMBL" id="KIK91237.1"/>
    </source>
</evidence>
<dbReference type="InParanoid" id="A0A0D0D405"/>
<feature type="region of interest" description="Disordered" evidence="1">
    <location>
        <begin position="52"/>
        <end position="77"/>
    </location>
</feature>
<reference evidence="2 3" key="1">
    <citation type="submission" date="2014-04" db="EMBL/GenBank/DDBJ databases">
        <authorList>
            <consortium name="DOE Joint Genome Institute"/>
            <person name="Kuo A."/>
            <person name="Kohler A."/>
            <person name="Jargeat P."/>
            <person name="Nagy L.G."/>
            <person name="Floudas D."/>
            <person name="Copeland A."/>
            <person name="Barry K.W."/>
            <person name="Cichocki N."/>
            <person name="Veneault-Fourrey C."/>
            <person name="LaButti K."/>
            <person name="Lindquist E.A."/>
            <person name="Lipzen A."/>
            <person name="Lundell T."/>
            <person name="Morin E."/>
            <person name="Murat C."/>
            <person name="Sun H."/>
            <person name="Tunlid A."/>
            <person name="Henrissat B."/>
            <person name="Grigoriev I.V."/>
            <person name="Hibbett D.S."/>
            <person name="Martin F."/>
            <person name="Nordberg H.P."/>
            <person name="Cantor M.N."/>
            <person name="Hua S.X."/>
        </authorList>
    </citation>
    <scope>NUCLEOTIDE SEQUENCE [LARGE SCALE GENOMIC DNA]</scope>
    <source>
        <strain evidence="2 3">Ve08.2h10</strain>
    </source>
</reference>
<organism evidence="2 3">
    <name type="scientific">Paxillus rubicundulus Ve08.2h10</name>
    <dbReference type="NCBI Taxonomy" id="930991"/>
    <lineage>
        <taxon>Eukaryota</taxon>
        <taxon>Fungi</taxon>
        <taxon>Dikarya</taxon>
        <taxon>Basidiomycota</taxon>
        <taxon>Agaricomycotina</taxon>
        <taxon>Agaricomycetes</taxon>
        <taxon>Agaricomycetidae</taxon>
        <taxon>Boletales</taxon>
        <taxon>Paxilineae</taxon>
        <taxon>Paxillaceae</taxon>
        <taxon>Paxillus</taxon>
    </lineage>
</organism>
<dbReference type="Proteomes" id="UP000054538">
    <property type="component" value="Unassembled WGS sequence"/>
</dbReference>
<keyword evidence="3" id="KW-1185">Reference proteome</keyword>
<name>A0A0D0D405_9AGAM</name>
<gene>
    <name evidence="2" type="ORF">PAXRUDRAFT_831016</name>
</gene>
<dbReference type="EMBL" id="KN825411">
    <property type="protein sequence ID" value="KIK91237.1"/>
    <property type="molecule type" value="Genomic_DNA"/>
</dbReference>
<feature type="compositionally biased region" description="Basic and acidic residues" evidence="1">
    <location>
        <begin position="52"/>
        <end position="63"/>
    </location>
</feature>
<evidence type="ECO:0000313" key="3">
    <source>
        <dbReference type="Proteomes" id="UP000054538"/>
    </source>
</evidence>
<evidence type="ECO:0000256" key="1">
    <source>
        <dbReference type="SAM" id="MobiDB-lite"/>
    </source>
</evidence>
<dbReference type="HOGENOM" id="CLU_2638798_0_0_1"/>
<dbReference type="AlphaFoldDB" id="A0A0D0D405"/>
<accession>A0A0D0D405</accession>
<sequence>MNRRCTYGVHTSHIDNNAARLGSNPRRIRADTTNLKVNGFCYRSAEMWDKVPRTTHPVEDQNSRGEQVASSEVHGSA</sequence>
<protein>
    <submittedName>
        <fullName evidence="2">Unplaced genomic scaffold scaffold_589, whole genome shotgun sequence</fullName>
    </submittedName>
</protein>
<proteinExistence type="predicted"/>